<dbReference type="AlphaFoldDB" id="A0A9W7A2J4"/>
<evidence type="ECO:0000313" key="3">
    <source>
        <dbReference type="Proteomes" id="UP001165082"/>
    </source>
</evidence>
<gene>
    <name evidence="2" type="ORF">TrRE_jg8297</name>
</gene>
<keyword evidence="1" id="KW-0175">Coiled coil</keyword>
<feature type="coiled-coil region" evidence="1">
    <location>
        <begin position="4"/>
        <end position="73"/>
    </location>
</feature>
<dbReference type="Proteomes" id="UP001165082">
    <property type="component" value="Unassembled WGS sequence"/>
</dbReference>
<dbReference type="EMBL" id="BRXZ01002454">
    <property type="protein sequence ID" value="GMH62336.1"/>
    <property type="molecule type" value="Genomic_DNA"/>
</dbReference>
<dbReference type="OrthoDB" id="199781at2759"/>
<proteinExistence type="predicted"/>
<comment type="caution">
    <text evidence="2">The sequence shown here is derived from an EMBL/GenBank/DDBJ whole genome shotgun (WGS) entry which is preliminary data.</text>
</comment>
<name>A0A9W7A2J4_9STRA</name>
<accession>A0A9W7A2J4</accession>
<sequence>MSKSADLHRQHMKLEARLNMLRSEKAAMQKIQEDMYRIRMEKACMLLLSRWKEDKNERKVQEIQDRATKEKAEIVTQLKQMYYQMVQLSDLEEQAVDAARGRGEQHLEGLKKTKGAVKRWFKVGS</sequence>
<evidence type="ECO:0000313" key="2">
    <source>
        <dbReference type="EMBL" id="GMH62336.1"/>
    </source>
</evidence>
<reference evidence="2" key="1">
    <citation type="submission" date="2022-07" db="EMBL/GenBank/DDBJ databases">
        <title>Genome analysis of Parmales, a sister group of diatoms, reveals the evolutionary specialization of diatoms from phago-mixotrophs to photoautotrophs.</title>
        <authorList>
            <person name="Ban H."/>
            <person name="Sato S."/>
            <person name="Yoshikawa S."/>
            <person name="Kazumasa Y."/>
            <person name="Nakamura Y."/>
            <person name="Ichinomiya M."/>
            <person name="Saitoh K."/>
            <person name="Sato N."/>
            <person name="Blanc-Mathieu R."/>
            <person name="Endo H."/>
            <person name="Kuwata A."/>
            <person name="Ogata H."/>
        </authorList>
    </citation>
    <scope>NUCLEOTIDE SEQUENCE</scope>
</reference>
<protein>
    <submittedName>
        <fullName evidence="2">Uncharacterized protein</fullName>
    </submittedName>
</protein>
<organism evidence="2 3">
    <name type="scientific">Triparma retinervis</name>
    <dbReference type="NCBI Taxonomy" id="2557542"/>
    <lineage>
        <taxon>Eukaryota</taxon>
        <taxon>Sar</taxon>
        <taxon>Stramenopiles</taxon>
        <taxon>Ochrophyta</taxon>
        <taxon>Bolidophyceae</taxon>
        <taxon>Parmales</taxon>
        <taxon>Triparmaceae</taxon>
        <taxon>Triparma</taxon>
    </lineage>
</organism>
<keyword evidence="3" id="KW-1185">Reference proteome</keyword>
<evidence type="ECO:0000256" key="1">
    <source>
        <dbReference type="SAM" id="Coils"/>
    </source>
</evidence>